<evidence type="ECO:0000313" key="3">
    <source>
        <dbReference type="Proteomes" id="UP000324517"/>
    </source>
</evidence>
<name>A0A5D4TCH4_9BACI</name>
<feature type="region of interest" description="Disordered" evidence="1">
    <location>
        <begin position="221"/>
        <end position="243"/>
    </location>
</feature>
<proteinExistence type="predicted"/>
<gene>
    <name evidence="2" type="ORF">FZC75_11365</name>
</gene>
<comment type="caution">
    <text evidence="2">The sequence shown here is derived from an EMBL/GenBank/DDBJ whole genome shotgun (WGS) entry which is preliminary data.</text>
</comment>
<evidence type="ECO:0000256" key="1">
    <source>
        <dbReference type="SAM" id="MobiDB-lite"/>
    </source>
</evidence>
<dbReference type="RefSeq" id="WP_148979410.1">
    <property type="nucleotide sequence ID" value="NZ_JBNILM010000007.1"/>
</dbReference>
<dbReference type="Pfam" id="PF13034">
    <property type="entry name" value="DUF3895"/>
    <property type="match status" value="1"/>
</dbReference>
<organism evidence="2 3">
    <name type="scientific">Sutcliffiella horikoshii</name>
    <dbReference type="NCBI Taxonomy" id="79883"/>
    <lineage>
        <taxon>Bacteria</taxon>
        <taxon>Bacillati</taxon>
        <taxon>Bacillota</taxon>
        <taxon>Bacilli</taxon>
        <taxon>Bacillales</taxon>
        <taxon>Bacillaceae</taxon>
        <taxon>Sutcliffiella</taxon>
    </lineage>
</organism>
<accession>A0A5D4TCH4</accession>
<evidence type="ECO:0000313" key="2">
    <source>
        <dbReference type="EMBL" id="TYS71754.1"/>
    </source>
</evidence>
<protein>
    <submittedName>
        <fullName evidence="2">DUF3895 domain-containing protein</fullName>
    </submittedName>
</protein>
<dbReference type="EMBL" id="VTET01000005">
    <property type="protein sequence ID" value="TYS71754.1"/>
    <property type="molecule type" value="Genomic_DNA"/>
</dbReference>
<sequence>MLTQSERDSLLDTLSEPQKEFIVHFMKRGKRTQFSNLIAKWKADSNNEEGAEETASNWELVDYIDAGPNWSAAGLQCECGRKLRRQYIVSNNITGVTLKFGRDHFQDHTNISPELAKSIIKGFDKIDFEMDEILLKIMDGWSLENEWLPPIPEDMVFPKDIAEHLENDIPLLERQVNRLRYEIRKHLKEREDNEQAKRFTEQKRLKDIKRVPTENILSGVRQENSYEPSEKEQTEHPLPIPNRNMISVDFNKMRLSIPKKHQDAVRDIINKWHSDDISTLSICWELINKYGASDEMYATNKKPKIYMDVQLVMNVLVEQGVLKLTSQSLDNCSYSILSGVKSVEDQQLNLF</sequence>
<dbReference type="OrthoDB" id="2183421at2"/>
<dbReference type="Proteomes" id="UP000324517">
    <property type="component" value="Unassembled WGS sequence"/>
</dbReference>
<dbReference type="AlphaFoldDB" id="A0A5D4TCH4"/>
<dbReference type="InterPro" id="IPR024995">
    <property type="entry name" value="DUF3895"/>
</dbReference>
<reference evidence="2 3" key="1">
    <citation type="submission" date="2019-08" db="EMBL/GenBank/DDBJ databases">
        <title>Bacillus genomes from the desert of Cuatro Cienegas, Coahuila.</title>
        <authorList>
            <person name="Olmedo-Alvarez G."/>
        </authorList>
    </citation>
    <scope>NUCLEOTIDE SEQUENCE [LARGE SCALE GENOMIC DNA]</scope>
    <source>
        <strain evidence="2 3">CH98b_3T</strain>
    </source>
</reference>